<evidence type="ECO:0000256" key="1">
    <source>
        <dbReference type="SAM" id="Phobius"/>
    </source>
</evidence>
<dbReference type="STRING" id="340021.TM5383_03003"/>
<organism evidence="2 3">
    <name type="scientific">Thalassovita mediterranea</name>
    <dbReference type="NCBI Taxonomy" id="340021"/>
    <lineage>
        <taxon>Bacteria</taxon>
        <taxon>Pseudomonadati</taxon>
        <taxon>Pseudomonadota</taxon>
        <taxon>Alphaproteobacteria</taxon>
        <taxon>Rhodobacterales</taxon>
        <taxon>Roseobacteraceae</taxon>
        <taxon>Thalassovita</taxon>
    </lineage>
</organism>
<dbReference type="RefSeq" id="WP_058319815.1">
    <property type="nucleotide sequence ID" value="NZ_CYSF01000017.1"/>
</dbReference>
<keyword evidence="1" id="KW-1133">Transmembrane helix</keyword>
<keyword evidence="1" id="KW-0812">Transmembrane</keyword>
<keyword evidence="3" id="KW-1185">Reference proteome</keyword>
<feature type="transmembrane region" description="Helical" evidence="1">
    <location>
        <begin position="55"/>
        <end position="73"/>
    </location>
</feature>
<name>A0A0P1H4U7_9RHOB</name>
<protein>
    <submittedName>
        <fullName evidence="2">Uncharacterized protein</fullName>
    </submittedName>
</protein>
<dbReference type="OrthoDB" id="7862519at2"/>
<dbReference type="Proteomes" id="UP000051681">
    <property type="component" value="Unassembled WGS sequence"/>
</dbReference>
<proteinExistence type="predicted"/>
<evidence type="ECO:0000313" key="3">
    <source>
        <dbReference type="Proteomes" id="UP000051681"/>
    </source>
</evidence>
<reference evidence="2 3" key="1">
    <citation type="submission" date="2015-09" db="EMBL/GenBank/DDBJ databases">
        <authorList>
            <consortium name="Swine Surveillance"/>
        </authorList>
    </citation>
    <scope>NUCLEOTIDE SEQUENCE [LARGE SCALE GENOMIC DNA]</scope>
    <source>
        <strain evidence="2 3">CECT 8383</strain>
    </source>
</reference>
<keyword evidence="1" id="KW-0472">Membrane</keyword>
<accession>A0A0P1H4U7</accession>
<sequence>MSTQDPSSTPPNSPENEVLAVVSVSAGRRWMALGMLGVLGILLAYFAFATPPANVLLQVFVIVIAALSLALMVKMHAGTGSGIELTEEGLRDQDGTVIAPIKAIKSVDRGAFAFKPSNGFLLRLDLDQMPADAGRVWRPGLWWRLGARVGVGGVTPGNQTKIMAELTQALMARSDG</sequence>
<feature type="transmembrane region" description="Helical" evidence="1">
    <location>
        <begin position="30"/>
        <end position="49"/>
    </location>
</feature>
<dbReference type="AlphaFoldDB" id="A0A0P1H4U7"/>
<dbReference type="EMBL" id="CYSF01000017">
    <property type="protein sequence ID" value="CUH85765.1"/>
    <property type="molecule type" value="Genomic_DNA"/>
</dbReference>
<gene>
    <name evidence="2" type="ORF">TM5383_03003</name>
</gene>
<evidence type="ECO:0000313" key="2">
    <source>
        <dbReference type="EMBL" id="CUH85765.1"/>
    </source>
</evidence>